<dbReference type="Gene3D" id="3.40.120.10">
    <property type="entry name" value="Alpha-D-Glucose-1,6-Bisphosphate, subunit A, domain 3"/>
    <property type="match status" value="3"/>
</dbReference>
<dbReference type="eggNOG" id="KOG0625">
    <property type="taxonomic scope" value="Eukaryota"/>
</dbReference>
<organism evidence="9 10">
    <name type="scientific">Cyanidioschyzon merolae (strain NIES-3377 / 10D)</name>
    <name type="common">Unicellular red alga</name>
    <dbReference type="NCBI Taxonomy" id="280699"/>
    <lineage>
        <taxon>Eukaryota</taxon>
        <taxon>Rhodophyta</taxon>
        <taxon>Bangiophyceae</taxon>
        <taxon>Cyanidiales</taxon>
        <taxon>Cyanidiaceae</taxon>
        <taxon>Cyanidioschyzon</taxon>
    </lineage>
</organism>
<dbReference type="GO" id="GO:0005975">
    <property type="term" value="P:carbohydrate metabolic process"/>
    <property type="evidence" value="ECO:0007669"/>
    <property type="project" value="InterPro"/>
</dbReference>
<dbReference type="InterPro" id="IPR036900">
    <property type="entry name" value="A-D-PHexomutase_C_sf"/>
</dbReference>
<dbReference type="RefSeq" id="XP_005534981.1">
    <property type="nucleotide sequence ID" value="XM_005534924.1"/>
</dbReference>
<dbReference type="GO" id="GO:0005829">
    <property type="term" value="C:cytosol"/>
    <property type="evidence" value="ECO:0007669"/>
    <property type="project" value="TreeGrafter"/>
</dbReference>
<dbReference type="Gramene" id="CMJ272CT">
    <property type="protein sequence ID" value="CMJ272CT"/>
    <property type="gene ID" value="CMJ272C"/>
</dbReference>
<dbReference type="PROSITE" id="PS00710">
    <property type="entry name" value="PGM_PMM"/>
    <property type="match status" value="1"/>
</dbReference>
<dbReference type="EMBL" id="AP006492">
    <property type="protein sequence ID" value="BAM80374.1"/>
    <property type="molecule type" value="Genomic_DNA"/>
</dbReference>
<dbReference type="GeneID" id="16993999"/>
<dbReference type="SUPFAM" id="SSF55957">
    <property type="entry name" value="Phosphoglucomutase, C-terminal domain"/>
    <property type="match status" value="1"/>
</dbReference>
<dbReference type="Proteomes" id="UP000007014">
    <property type="component" value="Chromosome 10"/>
</dbReference>
<keyword evidence="5" id="KW-0413">Isomerase</keyword>
<name>M1V875_CYAM1</name>
<comment type="similarity">
    <text evidence="1">Belongs to the phosphohexose mutase family.</text>
</comment>
<dbReference type="InterPro" id="IPR005845">
    <property type="entry name" value="A-D-PHexomutase_a/b/a-II"/>
</dbReference>
<evidence type="ECO:0000256" key="4">
    <source>
        <dbReference type="ARBA" id="ARBA00022842"/>
    </source>
</evidence>
<evidence type="ECO:0000256" key="3">
    <source>
        <dbReference type="ARBA" id="ARBA00022723"/>
    </source>
</evidence>
<dbReference type="GO" id="GO:0000287">
    <property type="term" value="F:magnesium ion binding"/>
    <property type="evidence" value="ECO:0007669"/>
    <property type="project" value="InterPro"/>
</dbReference>
<dbReference type="PANTHER" id="PTHR22573:SF2">
    <property type="entry name" value="PHOSPHOGLUCOMUTASE"/>
    <property type="match status" value="1"/>
</dbReference>
<feature type="domain" description="Alpha-D-phosphohexomutase alpha/beta/alpha" evidence="6">
    <location>
        <begin position="123"/>
        <end position="268"/>
    </location>
</feature>
<dbReference type="PANTHER" id="PTHR22573">
    <property type="entry name" value="PHOSPHOHEXOMUTASE FAMILY MEMBER"/>
    <property type="match status" value="1"/>
</dbReference>
<evidence type="ECO:0000313" key="10">
    <source>
        <dbReference type="Proteomes" id="UP000007014"/>
    </source>
</evidence>
<dbReference type="Gene3D" id="3.30.310.50">
    <property type="entry name" value="Alpha-D-phosphohexomutase, C-terminal domain"/>
    <property type="match status" value="1"/>
</dbReference>
<dbReference type="STRING" id="280699.M1V875"/>
<dbReference type="OMA" id="DGMHGAG"/>
<feature type="domain" description="Alpha-D-phosphohexomutase alpha/beta/alpha" evidence="7">
    <location>
        <begin position="340"/>
        <end position="444"/>
    </location>
</feature>
<dbReference type="InterPro" id="IPR016055">
    <property type="entry name" value="A-D-PHexomutase_a/b/a-I/II/III"/>
</dbReference>
<evidence type="ECO:0000313" key="9">
    <source>
        <dbReference type="EMBL" id="BAM80374.1"/>
    </source>
</evidence>
<dbReference type="Pfam" id="PF24947">
    <property type="entry name" value="PGM1_C_vert_fung"/>
    <property type="match status" value="1"/>
</dbReference>
<keyword evidence="2" id="KW-0597">Phosphoprotein</keyword>
<sequence length="724" mass="80649">MVSIEDASTGMDCVTYGRLAPRCECGWFPCLAFTVNYTPKRATLARGTYWNPTRASSYLCQSAWRRRKFAGKREPNQTSRLERSKIRCSAIDWSDLFHQETVVYEESTPLCVVQVPTSPIPGQKTGTSGIRKRTREVTQTPNFFENWFQSLFDVLVERYGRTCLNRATLVVGGDGREGNQAALRTLLRIAAANSLQRLIVLGPDAIATTPAISAAIRAAGALGGIALTASHNPGGVDGDWGVKYNMENGGPAPDSFTSLIYERTLTISRYLEVEASDPEALCGRDGFDGVNFKRIQTVHRFRILPEGARDALQSPNPDRLPHSDGGRTFEIHLVDATATYVELMEGIFHFERLRALLRLPNFNMVYDAMYGSTGPFAFMIFGEKLGYWEYPWFRRGQYLPDFGGVHPEPNLENLADLVAEFFSDEDSPDFGAASDADGDRYLILGRKFVVQPSDSLAIMLDYALRPDFAAYCRFDGGLIRGVARSMPTSSAVDVVASRHNIRCYETPTGWKYFCNLLDAGLVSLCGEESCGAGGAHIREKDGLWAILFWLSILAYHNLQVAPGSKSTSVEDIVRAHWAHYGRNYYERWDFHGIERTTAERWMRNLERSVEGGEILSLRIDGPQLYAADVFHYQDPVDGSWARNQGVRLFFSSDRRMRAVLRLSGTSSADATLRVYLEKYVAPNDGDVQAVGELASSFVADIGRAALLYCGIVSELGRERPDLRA</sequence>
<dbReference type="GO" id="GO:0004614">
    <property type="term" value="F:phosphoglucomutase activity"/>
    <property type="evidence" value="ECO:0007669"/>
    <property type="project" value="InterPro"/>
</dbReference>
<evidence type="ECO:0000256" key="2">
    <source>
        <dbReference type="ARBA" id="ARBA00022553"/>
    </source>
</evidence>
<dbReference type="Pfam" id="PF02880">
    <property type="entry name" value="PGM_PMM_III"/>
    <property type="match status" value="1"/>
</dbReference>
<keyword evidence="10" id="KW-1185">Reference proteome</keyword>
<feature type="domain" description="Alpha-D-phosphohexomutase alpha/beta/alpha" evidence="8">
    <location>
        <begin position="480"/>
        <end position="579"/>
    </location>
</feature>
<evidence type="ECO:0000259" key="8">
    <source>
        <dbReference type="Pfam" id="PF02880"/>
    </source>
</evidence>
<gene>
    <name evidence="9" type="ORF">CYME_CMJ272C</name>
</gene>
<evidence type="ECO:0000256" key="5">
    <source>
        <dbReference type="ARBA" id="ARBA00023235"/>
    </source>
</evidence>
<keyword evidence="3" id="KW-0479">Metal-binding</keyword>
<keyword evidence="4" id="KW-0460">Magnesium</keyword>
<dbReference type="InterPro" id="IPR045244">
    <property type="entry name" value="PGM"/>
</dbReference>
<evidence type="ECO:0000259" key="6">
    <source>
        <dbReference type="Pfam" id="PF02878"/>
    </source>
</evidence>
<dbReference type="InterPro" id="IPR005844">
    <property type="entry name" value="A-D-PHexomutase_a/b/a-I"/>
</dbReference>
<dbReference type="KEGG" id="cme:CYME_CMJ272C"/>
<dbReference type="InterPro" id="IPR005846">
    <property type="entry name" value="A-D-PHexomutase_a/b/a-III"/>
</dbReference>
<dbReference type="InterPro" id="IPR016066">
    <property type="entry name" value="A-D-PHexomutase_CS"/>
</dbReference>
<dbReference type="AlphaFoldDB" id="M1V875"/>
<reference evidence="9 10" key="2">
    <citation type="journal article" date="2007" name="BMC Biol.">
        <title>A 100%-complete sequence reveals unusually simple genomic features in the hot-spring red alga Cyanidioschyzon merolae.</title>
        <authorList>
            <person name="Nozaki H."/>
            <person name="Takano H."/>
            <person name="Misumi O."/>
            <person name="Terasawa K."/>
            <person name="Matsuzaki M."/>
            <person name="Maruyama S."/>
            <person name="Nishida K."/>
            <person name="Yagisawa F."/>
            <person name="Yoshida Y."/>
            <person name="Fujiwara T."/>
            <person name="Takio S."/>
            <person name="Tamura K."/>
            <person name="Chung S.J."/>
            <person name="Nakamura S."/>
            <person name="Kuroiwa H."/>
            <person name="Tanaka K."/>
            <person name="Sato N."/>
            <person name="Kuroiwa T."/>
        </authorList>
    </citation>
    <scope>NUCLEOTIDE SEQUENCE [LARGE SCALE GENOMIC DNA]</scope>
    <source>
        <strain evidence="9 10">10D</strain>
    </source>
</reference>
<dbReference type="SUPFAM" id="SSF53738">
    <property type="entry name" value="Phosphoglucomutase, first 3 domains"/>
    <property type="match status" value="3"/>
</dbReference>
<dbReference type="Pfam" id="PF02878">
    <property type="entry name" value="PGM_PMM_I"/>
    <property type="match status" value="1"/>
</dbReference>
<proteinExistence type="inferred from homology"/>
<accession>M1V875</accession>
<dbReference type="NCBIfam" id="NF005737">
    <property type="entry name" value="PRK07564.1-1"/>
    <property type="match status" value="1"/>
</dbReference>
<evidence type="ECO:0000256" key="1">
    <source>
        <dbReference type="ARBA" id="ARBA00010231"/>
    </source>
</evidence>
<reference evidence="9 10" key="1">
    <citation type="journal article" date="2004" name="Nature">
        <title>Genome sequence of the ultrasmall unicellular red alga Cyanidioschyzon merolae 10D.</title>
        <authorList>
            <person name="Matsuzaki M."/>
            <person name="Misumi O."/>
            <person name="Shin-i T."/>
            <person name="Maruyama S."/>
            <person name="Takahara M."/>
            <person name="Miyagishima S."/>
            <person name="Mori T."/>
            <person name="Nishida K."/>
            <person name="Yagisawa F."/>
            <person name="Nishida K."/>
            <person name="Yoshida Y."/>
            <person name="Nishimura Y."/>
            <person name="Nakao S."/>
            <person name="Kobayashi T."/>
            <person name="Momoyama Y."/>
            <person name="Higashiyama T."/>
            <person name="Minoda A."/>
            <person name="Sano M."/>
            <person name="Nomoto H."/>
            <person name="Oishi K."/>
            <person name="Hayashi H."/>
            <person name="Ohta F."/>
            <person name="Nishizaka S."/>
            <person name="Haga S."/>
            <person name="Miura S."/>
            <person name="Morishita T."/>
            <person name="Kabeya Y."/>
            <person name="Terasawa K."/>
            <person name="Suzuki Y."/>
            <person name="Ishii Y."/>
            <person name="Asakawa S."/>
            <person name="Takano H."/>
            <person name="Ohta N."/>
            <person name="Kuroiwa H."/>
            <person name="Tanaka K."/>
            <person name="Shimizu N."/>
            <person name="Sugano S."/>
            <person name="Sato N."/>
            <person name="Nozaki H."/>
            <person name="Ogasawara N."/>
            <person name="Kohara Y."/>
            <person name="Kuroiwa T."/>
        </authorList>
    </citation>
    <scope>NUCLEOTIDE SEQUENCE [LARGE SCALE GENOMIC DNA]</scope>
    <source>
        <strain evidence="9 10">10D</strain>
    </source>
</reference>
<dbReference type="OrthoDB" id="2291at2759"/>
<dbReference type="HOGENOM" id="CLU_009330_0_1_1"/>
<evidence type="ECO:0000259" key="7">
    <source>
        <dbReference type="Pfam" id="PF02879"/>
    </source>
</evidence>
<protein>
    <submittedName>
        <fullName evidence="9">Phosphoglucomutase</fullName>
    </submittedName>
</protein>
<dbReference type="Pfam" id="PF02879">
    <property type="entry name" value="PGM_PMM_II"/>
    <property type="match status" value="1"/>
</dbReference>